<comment type="subcellular location">
    <subcellularLocation>
        <location evidence="2">Cytoplasm</location>
        <location evidence="2">Cytoskeleton</location>
        <location evidence="2">Microtubule organizing center</location>
        <location evidence="2">Centrosome</location>
    </subcellularLocation>
    <subcellularLocation>
        <location evidence="1">Nucleus</location>
    </subcellularLocation>
</comment>
<proteinExistence type="inferred from homology"/>
<keyword evidence="17" id="KW-0156">Chromatin regulator</keyword>
<dbReference type="InterPro" id="IPR006594">
    <property type="entry name" value="LisH"/>
</dbReference>
<evidence type="ECO:0000256" key="28">
    <source>
        <dbReference type="SAM" id="MobiDB-lite"/>
    </source>
</evidence>
<dbReference type="InterPro" id="IPR036322">
    <property type="entry name" value="WD40_repeat_dom_sf"/>
</dbReference>
<evidence type="ECO:0000256" key="2">
    <source>
        <dbReference type="ARBA" id="ARBA00004300"/>
    </source>
</evidence>
<evidence type="ECO:0000256" key="12">
    <source>
        <dbReference type="ARBA" id="ARBA00022737"/>
    </source>
</evidence>
<dbReference type="InterPro" id="IPR015943">
    <property type="entry name" value="WD40/YVTN_repeat-like_dom_sf"/>
</dbReference>
<dbReference type="Gene3D" id="1.25.10.10">
    <property type="entry name" value="Leucine-rich Repeat Variant"/>
    <property type="match status" value="1"/>
</dbReference>
<evidence type="ECO:0000313" key="30">
    <source>
        <dbReference type="Proteomes" id="UP001372834"/>
    </source>
</evidence>
<dbReference type="InterPro" id="IPR011989">
    <property type="entry name" value="ARM-like"/>
</dbReference>
<dbReference type="InterPro" id="IPR038184">
    <property type="entry name" value="CSTF1_dimer_sf"/>
</dbReference>
<evidence type="ECO:0000256" key="6">
    <source>
        <dbReference type="ARBA" id="ARBA00022490"/>
    </source>
</evidence>
<keyword evidence="22" id="KW-0539">Nucleus</keyword>
<dbReference type="GO" id="GO:0016567">
    <property type="term" value="P:protein ubiquitination"/>
    <property type="evidence" value="ECO:0007669"/>
    <property type="project" value="InterPro"/>
</dbReference>
<feature type="compositionally biased region" description="Basic and acidic residues" evidence="28">
    <location>
        <begin position="272"/>
        <end position="287"/>
    </location>
</feature>
<evidence type="ECO:0000256" key="21">
    <source>
        <dbReference type="ARBA" id="ARBA00023212"/>
    </source>
</evidence>
<feature type="region of interest" description="Disordered" evidence="28">
    <location>
        <begin position="1395"/>
        <end position="1487"/>
    </location>
</feature>
<comment type="pathway">
    <text evidence="3">Protein modification; protein ubiquitination.</text>
</comment>
<dbReference type="SUPFAM" id="SSF48371">
    <property type="entry name" value="ARM repeat"/>
    <property type="match status" value="1"/>
</dbReference>
<evidence type="ECO:0000256" key="5">
    <source>
        <dbReference type="ARBA" id="ARBA00012513"/>
    </source>
</evidence>
<dbReference type="GO" id="GO:0005524">
    <property type="term" value="F:ATP binding"/>
    <property type="evidence" value="ECO:0007669"/>
    <property type="project" value="UniProtKB-KW"/>
</dbReference>
<dbReference type="GO" id="GO:0004674">
    <property type="term" value="F:protein serine/threonine kinase activity"/>
    <property type="evidence" value="ECO:0007669"/>
    <property type="project" value="UniProtKB-KW"/>
</dbReference>
<keyword evidence="21" id="KW-0206">Cytoskeleton</keyword>
<comment type="catalytic activity">
    <reaction evidence="23">
        <text>L-threonyl-[protein] + ATP = O-phospho-L-threonyl-[protein] + ADP + H(+)</text>
        <dbReference type="Rhea" id="RHEA:46608"/>
        <dbReference type="Rhea" id="RHEA-COMP:11060"/>
        <dbReference type="Rhea" id="RHEA-COMP:11605"/>
        <dbReference type="ChEBI" id="CHEBI:15378"/>
        <dbReference type="ChEBI" id="CHEBI:30013"/>
        <dbReference type="ChEBI" id="CHEBI:30616"/>
        <dbReference type="ChEBI" id="CHEBI:61977"/>
        <dbReference type="ChEBI" id="CHEBI:456216"/>
        <dbReference type="EC" id="2.7.11.1"/>
    </reaction>
</comment>
<evidence type="ECO:0000256" key="9">
    <source>
        <dbReference type="ARBA" id="ARBA00022574"/>
    </source>
</evidence>
<dbReference type="GO" id="GO:0080008">
    <property type="term" value="C:Cul4-RING E3 ubiquitin ligase complex"/>
    <property type="evidence" value="ECO:0007669"/>
    <property type="project" value="TreeGrafter"/>
</dbReference>
<dbReference type="FunFam" id="2.130.10.10:FF:000055">
    <property type="entry name" value="DDB1 and CUL4-associated factor 1"/>
    <property type="match status" value="1"/>
</dbReference>
<evidence type="ECO:0000256" key="16">
    <source>
        <dbReference type="ARBA" id="ARBA00022840"/>
    </source>
</evidence>
<evidence type="ECO:0000256" key="15">
    <source>
        <dbReference type="ARBA" id="ARBA00022786"/>
    </source>
</evidence>
<dbReference type="InterPro" id="IPR033270">
    <property type="entry name" value="VPRBP/DCAF1"/>
</dbReference>
<evidence type="ECO:0000256" key="27">
    <source>
        <dbReference type="ARBA" id="ARBA00078221"/>
    </source>
</evidence>
<dbReference type="GO" id="GO:0006325">
    <property type="term" value="P:chromatin organization"/>
    <property type="evidence" value="ECO:0007669"/>
    <property type="project" value="UniProtKB-KW"/>
</dbReference>
<evidence type="ECO:0000256" key="23">
    <source>
        <dbReference type="ARBA" id="ARBA00047899"/>
    </source>
</evidence>
<feature type="compositionally biased region" description="Acidic residues" evidence="28">
    <location>
        <begin position="1400"/>
        <end position="1417"/>
    </location>
</feature>
<feature type="compositionally biased region" description="Polar residues" evidence="28">
    <location>
        <begin position="923"/>
        <end position="933"/>
    </location>
</feature>
<keyword evidence="19" id="KW-0805">Transcription regulation</keyword>
<dbReference type="Gene3D" id="2.130.10.10">
    <property type="entry name" value="YVTN repeat-like/Quinoprotein amine dehydrogenase"/>
    <property type="match status" value="1"/>
</dbReference>
<keyword evidence="10" id="KW-0945">Host-virus interaction</keyword>
<keyword evidence="11" id="KW-0808">Transferase</keyword>
<keyword evidence="13" id="KW-0547">Nucleotide-binding</keyword>
<evidence type="ECO:0000313" key="29">
    <source>
        <dbReference type="EMBL" id="KAK6643047.1"/>
    </source>
</evidence>
<dbReference type="GO" id="GO:0005813">
    <property type="term" value="C:centrosome"/>
    <property type="evidence" value="ECO:0007669"/>
    <property type="project" value="UniProtKB-SubCell"/>
</dbReference>
<keyword evidence="16" id="KW-0067">ATP-binding</keyword>
<dbReference type="GO" id="GO:0005634">
    <property type="term" value="C:nucleus"/>
    <property type="evidence" value="ECO:0007669"/>
    <property type="project" value="UniProtKB-SubCell"/>
</dbReference>
<dbReference type="EMBL" id="JAWJWE010000002">
    <property type="protein sequence ID" value="KAK6643047.1"/>
    <property type="molecule type" value="Genomic_DNA"/>
</dbReference>
<evidence type="ECO:0000256" key="26">
    <source>
        <dbReference type="ARBA" id="ARBA00071147"/>
    </source>
</evidence>
<evidence type="ECO:0000256" key="25">
    <source>
        <dbReference type="ARBA" id="ARBA00063313"/>
    </source>
</evidence>
<keyword evidence="8" id="KW-0597">Phosphoprotein</keyword>
<reference evidence="29 30" key="1">
    <citation type="submission" date="2023-10" db="EMBL/GenBank/DDBJ databases">
        <title>Genomes of two closely related lineages of the louse Polyplax serrata with different host specificities.</title>
        <authorList>
            <person name="Martinu J."/>
            <person name="Tarabai H."/>
            <person name="Stefka J."/>
            <person name="Hypsa V."/>
        </authorList>
    </citation>
    <scope>NUCLEOTIDE SEQUENCE [LARGE SCALE GENOMIC DNA]</scope>
    <source>
        <strain evidence="29">HR10_N</strain>
    </source>
</reference>
<keyword evidence="20" id="KW-0804">Transcription</keyword>
<feature type="region of interest" description="Disordered" evidence="28">
    <location>
        <begin position="964"/>
        <end position="983"/>
    </location>
</feature>
<evidence type="ECO:0000256" key="24">
    <source>
        <dbReference type="ARBA" id="ARBA00048679"/>
    </source>
</evidence>
<dbReference type="EC" id="2.7.11.1" evidence="5"/>
<evidence type="ECO:0000256" key="3">
    <source>
        <dbReference type="ARBA" id="ARBA00004906"/>
    </source>
</evidence>
<feature type="compositionally biased region" description="Polar residues" evidence="28">
    <location>
        <begin position="203"/>
        <end position="213"/>
    </location>
</feature>
<evidence type="ECO:0000256" key="11">
    <source>
        <dbReference type="ARBA" id="ARBA00022679"/>
    </source>
</evidence>
<protein>
    <recommendedName>
        <fullName evidence="26">DDB1- and CUL4-associated factor 1</fullName>
        <ecNumber evidence="5">2.7.11.1</ecNumber>
    </recommendedName>
    <alternativeName>
        <fullName evidence="27">Serine/threonine-protein kinase VPRBP</fullName>
    </alternativeName>
</protein>
<dbReference type="PANTHER" id="PTHR13129">
    <property type="entry name" value="VPRBP PROTEIN-RELATED"/>
    <property type="match status" value="1"/>
</dbReference>
<feature type="region of interest" description="Disordered" evidence="28">
    <location>
        <begin position="200"/>
        <end position="287"/>
    </location>
</feature>
<feature type="region of interest" description="Disordered" evidence="28">
    <location>
        <begin position="923"/>
        <end position="942"/>
    </location>
</feature>
<dbReference type="InterPro" id="IPR016024">
    <property type="entry name" value="ARM-type_fold"/>
</dbReference>
<organism evidence="29 30">
    <name type="scientific">Polyplax serrata</name>
    <name type="common">Common mouse louse</name>
    <dbReference type="NCBI Taxonomy" id="468196"/>
    <lineage>
        <taxon>Eukaryota</taxon>
        <taxon>Metazoa</taxon>
        <taxon>Ecdysozoa</taxon>
        <taxon>Arthropoda</taxon>
        <taxon>Hexapoda</taxon>
        <taxon>Insecta</taxon>
        <taxon>Pterygota</taxon>
        <taxon>Neoptera</taxon>
        <taxon>Paraneoptera</taxon>
        <taxon>Psocodea</taxon>
        <taxon>Troctomorpha</taxon>
        <taxon>Phthiraptera</taxon>
        <taxon>Anoplura</taxon>
        <taxon>Polyplacidae</taxon>
        <taxon>Polyplax</taxon>
    </lineage>
</organism>
<evidence type="ECO:0000256" key="13">
    <source>
        <dbReference type="ARBA" id="ARBA00022741"/>
    </source>
</evidence>
<keyword evidence="18" id="KW-0007">Acetylation</keyword>
<evidence type="ECO:0000256" key="10">
    <source>
        <dbReference type="ARBA" id="ARBA00022581"/>
    </source>
</evidence>
<evidence type="ECO:0000256" key="17">
    <source>
        <dbReference type="ARBA" id="ARBA00022853"/>
    </source>
</evidence>
<keyword evidence="9" id="KW-0853">WD repeat</keyword>
<comment type="subunit">
    <text evidence="25">Component of the DCX (DDB1-CUL4-X-box) E3 ubiquitin-protein ligase complex, named CUL4A-RBX1-DDB1-DCAF1/VPRBP complex. Interacts with DDB1; the interaction is direct. Also forms a ternary complex with DDA1 and DDB1. Interacts with NF2 (via FERM domain). Component of the EDVP complex, a E3 ligase complex containing DYRK2, EDD/UBR5, DDB1 and DCAF1. Interacts with DYRK2; the interaction is direct. Interacts with RAG1; the interaction is direct. Interacts with LLGL1 and LLGL2. Interacts with histone H3. Interacts with ESR1 and LATS1; probably recruited by LATS1 to promote ESR1 ubiquitination and ubiquitin-mediated proteasomal degradation. Directly interacts with TET1, TET2 and TET3 (via C-terminus). Interacts with CEP78; promoting DCAF1 localization to centrosomes.</text>
</comment>
<keyword evidence="6" id="KW-0963">Cytoplasm</keyword>
<sequence>MSEQAVPLKNLTDVGQILRRWEDEHNESEYDPIPILTRLAEIVEAEIEAYMKMDPDPFDERHPSRADPNCNLGHVLKVIFKKDAFMNKLVNDYLRDNYWSRLGNTDKDDRQLNIAACRLVLDVMPGLETSAVFQTPDTDALILRLFNWAEKAIEPLQSYAVGLLAAAMEVQDTAAAFREQNAHLVPIMLKRLHRLQEKAALERQQQAAMSTSRPFAHLNHENVPAKKRPSSRSNSTGGSPHMTSPPLMSPPPTDLQAHDKTPVKINGVVNKSKKDLTNGEVGDKMDVDLSTPQKIYSNPRQTTPSGSVITSAASECSNSSWAEMESFVIANVSIHPLTLATRQMLTLRYLTPMGEYQEFLSHIFEHNALSLILKYTNIRETKETRLGFESLKYLAALLCHKKVSIEFINMGGLKSLLEVPRPSVAATGVSICLYYISYCEDAMERVCLLPQYVVSDLVSYALWLLERSHNSGRCHATMFFGLSFQFRVVLEEFDAQDGLRKLYNVISTLPILSVEDEVSSVLNEDEECSYRQIVRHVTVALKKYYEAHLYIKAEQLRRAQDRDSGEKNFRSLLPSYKACRGTPEEVQAQIETLLELMPFNAPWPCVDELLRLGGITLLLQIIAFIYDWNFSGRVETVHSALNVLAICAVRPKVQLVFCDRLELPDDAMTIGMNIILGASEGEIVADPDVQKSALQVIINCVCAPIHRVGVCLGRYSANGSAIKKKTCRSSEELIQKMWESVRENNGIIVLLMLMMIKTPITDADSIRALACRALAGLARCEKVRQIVSKLPVLSNGSMQVLLRDPILQEKRQEHVQFQKYYLELIEHITGKNQPTASDDISLPNIHRANVVAQTRIQYNKNQLYQLMYEQLMQDGLQEAASALQKEANISPPPKQQLALHHKSSPVTIRPRNNVFTPRALTFSSHASTPGNSVASTPTTSSSTNCYTTYSASNTSPHIKLNLANSRKEKMSPSVPPSYGMNRSLQKQTSWDSSQLATMVTPTLHVKPPQTITNSYSHNDRITLDSIVTEYLTNQHALCKNPMVTCPQFNLFVPHRCPDPKSRNSTPNNLTMRYIRRQTGFKVSNKMDNRLGHSRFCPVRTFRLNDEGGFFTCCEFLPCGRLIAMGTYQGEVWLYNLHTGAEEISEQCHDSYLYNIQTNRKGDLMLTSSTWRWPLSALWGISSVFVMKQALQEEEYAEFSKVNQDRIVGTKASTATIYDVETGTSILTLSPRLSNTYSKNRATYNPTDELILTDGVLFDVNSGKEIHKFDKLNPLLSGVFHPNGLEIVSNTEIWDLRTFHLLRTVAALDHQHVLFSTPESALYTYSFEQENDEDTTFESSFKTLDSSDYSSIATIEVKKNVYHMACNKWDTQIAVVENVGEFHTVQESSVRLYDVGRIRDTEDDAEEEEEDDDMDGSEEGSNSQSGSDNDDNTENDNNGGDNGDEGNLEDLLNEDGDNNEDDDPEFVLLNSEDSSSEASDDDSFFGDL</sequence>
<dbReference type="SUPFAM" id="SSF50978">
    <property type="entry name" value="WD40 repeat-like"/>
    <property type="match status" value="1"/>
</dbReference>
<comment type="caution">
    <text evidence="29">The sequence shown here is derived from an EMBL/GenBank/DDBJ whole genome shotgun (WGS) entry which is preliminary data.</text>
</comment>
<gene>
    <name evidence="29" type="ORF">RUM43_004550</name>
</gene>
<dbReference type="Gene3D" id="1.20.960.50">
    <property type="entry name" value="Cleavage stimulation factor subunit 1, dimerisation domain"/>
    <property type="match status" value="1"/>
</dbReference>
<keyword evidence="15" id="KW-0833">Ubl conjugation pathway</keyword>
<evidence type="ECO:0000256" key="20">
    <source>
        <dbReference type="ARBA" id="ARBA00023163"/>
    </source>
</evidence>
<accession>A0AAN8XQ26</accession>
<feature type="compositionally biased region" description="Acidic residues" evidence="28">
    <location>
        <begin position="1441"/>
        <end position="1464"/>
    </location>
</feature>
<keyword evidence="14" id="KW-0418">Kinase</keyword>
<evidence type="ECO:0000256" key="7">
    <source>
        <dbReference type="ARBA" id="ARBA00022527"/>
    </source>
</evidence>
<dbReference type="PROSITE" id="PS50896">
    <property type="entry name" value="LISH"/>
    <property type="match status" value="1"/>
</dbReference>
<dbReference type="Proteomes" id="UP001372834">
    <property type="component" value="Unassembled WGS sequence"/>
</dbReference>
<dbReference type="PANTHER" id="PTHR13129:SF4">
    <property type="entry name" value="DDB1- AND CUL4-ASSOCIATED FACTOR 1"/>
    <property type="match status" value="1"/>
</dbReference>
<keyword evidence="12" id="KW-0677">Repeat</keyword>
<evidence type="ECO:0000256" key="4">
    <source>
        <dbReference type="ARBA" id="ARBA00008845"/>
    </source>
</evidence>
<keyword evidence="7" id="KW-0723">Serine/threonine-protein kinase</keyword>
<evidence type="ECO:0000256" key="8">
    <source>
        <dbReference type="ARBA" id="ARBA00022553"/>
    </source>
</evidence>
<feature type="compositionally biased region" description="Acidic residues" evidence="28">
    <location>
        <begin position="1473"/>
        <end position="1487"/>
    </location>
</feature>
<evidence type="ECO:0000256" key="22">
    <source>
        <dbReference type="ARBA" id="ARBA00023242"/>
    </source>
</evidence>
<feature type="region of interest" description="Disordered" evidence="28">
    <location>
        <begin position="883"/>
        <end position="911"/>
    </location>
</feature>
<comment type="similarity">
    <text evidence="4">Belongs to the VPRBP/DCAF1 family.</text>
</comment>
<evidence type="ECO:0000256" key="1">
    <source>
        <dbReference type="ARBA" id="ARBA00004123"/>
    </source>
</evidence>
<evidence type="ECO:0000256" key="14">
    <source>
        <dbReference type="ARBA" id="ARBA00022777"/>
    </source>
</evidence>
<name>A0AAN8XQ26_POLSC</name>
<evidence type="ECO:0000256" key="18">
    <source>
        <dbReference type="ARBA" id="ARBA00022990"/>
    </source>
</evidence>
<evidence type="ECO:0000256" key="19">
    <source>
        <dbReference type="ARBA" id="ARBA00023015"/>
    </source>
</evidence>
<comment type="catalytic activity">
    <reaction evidence="24">
        <text>L-seryl-[protein] + ATP = O-phospho-L-seryl-[protein] + ADP + H(+)</text>
        <dbReference type="Rhea" id="RHEA:17989"/>
        <dbReference type="Rhea" id="RHEA-COMP:9863"/>
        <dbReference type="Rhea" id="RHEA-COMP:11604"/>
        <dbReference type="ChEBI" id="CHEBI:15378"/>
        <dbReference type="ChEBI" id="CHEBI:29999"/>
        <dbReference type="ChEBI" id="CHEBI:30616"/>
        <dbReference type="ChEBI" id="CHEBI:83421"/>
        <dbReference type="ChEBI" id="CHEBI:456216"/>
        <dbReference type="EC" id="2.7.11.1"/>
    </reaction>
</comment>